<feature type="compositionally biased region" description="Basic and acidic residues" evidence="2">
    <location>
        <begin position="452"/>
        <end position="462"/>
    </location>
</feature>
<keyword evidence="1" id="KW-0732">Signal</keyword>
<feature type="compositionally biased region" description="Basic and acidic residues" evidence="2">
    <location>
        <begin position="394"/>
        <end position="412"/>
    </location>
</feature>
<dbReference type="PANTHER" id="PTHR11348:SF34">
    <property type="entry name" value="EPIDERMAL CELL SURFACE RECEPTOR-RELATED"/>
    <property type="match status" value="1"/>
</dbReference>
<dbReference type="PROSITE" id="PS50184">
    <property type="entry name" value="VWFC_2"/>
    <property type="match status" value="1"/>
</dbReference>
<dbReference type="AlphaFoldDB" id="A0A9Q0MP29"/>
<feature type="domain" description="VWFC" evidence="3">
    <location>
        <begin position="254"/>
        <end position="328"/>
    </location>
</feature>
<organism evidence="4 5">
    <name type="scientific">Pseudolycoriella hygida</name>
    <dbReference type="NCBI Taxonomy" id="35572"/>
    <lineage>
        <taxon>Eukaryota</taxon>
        <taxon>Metazoa</taxon>
        <taxon>Ecdysozoa</taxon>
        <taxon>Arthropoda</taxon>
        <taxon>Hexapoda</taxon>
        <taxon>Insecta</taxon>
        <taxon>Pterygota</taxon>
        <taxon>Neoptera</taxon>
        <taxon>Endopterygota</taxon>
        <taxon>Diptera</taxon>
        <taxon>Nematocera</taxon>
        <taxon>Sciaroidea</taxon>
        <taxon>Sciaridae</taxon>
        <taxon>Pseudolycoriella</taxon>
    </lineage>
</organism>
<keyword evidence="5" id="KW-1185">Reference proteome</keyword>
<evidence type="ECO:0000256" key="1">
    <source>
        <dbReference type="ARBA" id="ARBA00022729"/>
    </source>
</evidence>
<dbReference type="OrthoDB" id="6022609at2759"/>
<proteinExistence type="predicted"/>
<comment type="caution">
    <text evidence="4">The sequence shown here is derived from an EMBL/GenBank/DDBJ whole genome shotgun (WGS) entry which is preliminary data.</text>
</comment>
<feature type="non-terminal residue" evidence="4">
    <location>
        <position position="597"/>
    </location>
</feature>
<gene>
    <name evidence="4" type="primary">sas_0</name>
    <name evidence="4" type="ORF">Bhyg_17664</name>
</gene>
<dbReference type="PROSITE" id="PS01208">
    <property type="entry name" value="VWFC_1"/>
    <property type="match status" value="1"/>
</dbReference>
<evidence type="ECO:0000259" key="3">
    <source>
        <dbReference type="PROSITE" id="PS50184"/>
    </source>
</evidence>
<dbReference type="GO" id="GO:0045597">
    <property type="term" value="P:positive regulation of cell differentiation"/>
    <property type="evidence" value="ECO:0007669"/>
    <property type="project" value="TreeGrafter"/>
</dbReference>
<feature type="region of interest" description="Disordered" evidence="2">
    <location>
        <begin position="426"/>
        <end position="478"/>
    </location>
</feature>
<reference evidence="4" key="1">
    <citation type="submission" date="2022-07" db="EMBL/GenBank/DDBJ databases">
        <authorList>
            <person name="Trinca V."/>
            <person name="Uliana J.V.C."/>
            <person name="Torres T.T."/>
            <person name="Ward R.J."/>
            <person name="Monesi N."/>
        </authorList>
    </citation>
    <scope>NUCLEOTIDE SEQUENCE</scope>
    <source>
        <strain evidence="4">HSMRA1968</strain>
        <tissue evidence="4">Whole embryos</tissue>
    </source>
</reference>
<dbReference type="GO" id="GO:0007155">
    <property type="term" value="P:cell adhesion"/>
    <property type="evidence" value="ECO:0007669"/>
    <property type="project" value="TreeGrafter"/>
</dbReference>
<keyword evidence="4" id="KW-0675">Receptor</keyword>
<dbReference type="PANTHER" id="PTHR11348">
    <property type="entry name" value="CONNECTIVE TISSUE GROWTH FACTOR-RELATED"/>
    <property type="match status" value="1"/>
</dbReference>
<feature type="non-terminal residue" evidence="4">
    <location>
        <position position="1"/>
    </location>
</feature>
<dbReference type="EMBL" id="WJQU01001054">
    <property type="protein sequence ID" value="KAJ6634088.1"/>
    <property type="molecule type" value="Genomic_DNA"/>
</dbReference>
<dbReference type="InterPro" id="IPR050941">
    <property type="entry name" value="CCN"/>
</dbReference>
<dbReference type="GO" id="GO:0005178">
    <property type="term" value="F:integrin binding"/>
    <property type="evidence" value="ECO:0007669"/>
    <property type="project" value="TreeGrafter"/>
</dbReference>
<dbReference type="GO" id="GO:0005615">
    <property type="term" value="C:extracellular space"/>
    <property type="evidence" value="ECO:0007669"/>
    <property type="project" value="TreeGrafter"/>
</dbReference>
<dbReference type="Proteomes" id="UP001151699">
    <property type="component" value="Unassembled WGS sequence"/>
</dbReference>
<dbReference type="InterPro" id="IPR001007">
    <property type="entry name" value="VWF_dom"/>
</dbReference>
<accession>A0A9Q0MP29</accession>
<evidence type="ECO:0000313" key="4">
    <source>
        <dbReference type="EMBL" id="KAJ6634088.1"/>
    </source>
</evidence>
<dbReference type="SMART" id="SM00214">
    <property type="entry name" value="VWC"/>
    <property type="match status" value="3"/>
</dbReference>
<evidence type="ECO:0000256" key="2">
    <source>
        <dbReference type="SAM" id="MobiDB-lite"/>
    </source>
</evidence>
<feature type="region of interest" description="Disordered" evidence="2">
    <location>
        <begin position="328"/>
        <end position="414"/>
    </location>
</feature>
<name>A0A9Q0MP29_9DIPT</name>
<sequence>INETMDKGCDQRCTCKAGSWICEPRCSGMFFKKGKQIDDPKCFERPSKDDECCATMVCDDQVESDKANANDTSTPGKSCVHNGKMYGPNERIEEGCDLLCMCEPTGNISCIPRCPKMNQSTSEKCVKVKDPKDMCCEIELCDVTLDDHEQSPFVVVPPPSSVEKLTQSPKESKDRKDCEYKGRHYTLEDQFHDECEALCFCSKTGVHCAKLECPSNFGLDVLDPHCLRWEPEPATFRAIAPKCCPEKMRCVDNGTCEYKGHFFDNWDEIPSNISGCEQHCYCERGKVECRPACPPVPALPPPNLPCNPKNARLLPVPDDECCKQWSCTTSDAQPDSETIRGPTVSPIDEQTTETEQNALNKHHPLYPTVDGKPPKIPQEKPHKKLSKPDNNPNKYHDSFTHTIPDKNEDNNKFDYQNYDEDITNEHHHSVTNPQDPGPGFFNPSTTKNQFPDYDHSYGEHHKPNSPYHQYGQDSLHPDKLPPELFNILGPNTQNVQPHIRLEQLLQHIQGADPNQGPLLHGQNIHLPYGGGQFLDQRPHPDIGIVQRPTGHGYPTLTPDLQVLALDAIDSRTVRVIFMVPQVFVGLHGRVELRYTNK</sequence>
<protein>
    <submittedName>
        <fullName evidence="4">Epidermal cell surface receptor</fullName>
    </submittedName>
</protein>
<evidence type="ECO:0000313" key="5">
    <source>
        <dbReference type="Proteomes" id="UP001151699"/>
    </source>
</evidence>